<sequence length="192" mass="20673">MAKNRMIYLLLTIASITQLGLTAVRKGKPNQIASLLRSILSPTSSSNAMDILQMAAIGTPEVVMPKAARQLPVRSLTEAKRVHVPQQVIGQPIIQEVAMPMPVAPCLSPMQEVYSMPAVPYPVQMVQNKVYPYAFPSPCSCPSPAPLVNPFLPAASPVSALAPPTSNMLPPINPTQVRSHFLRKIPIPPPSL</sequence>
<dbReference type="Proteomes" id="UP001652740">
    <property type="component" value="Unplaced"/>
</dbReference>
<accession>A0A6J3CAE8</accession>
<dbReference type="GeneID" id="116413757"/>
<name>A0A6J3CAE8_GALME</name>
<dbReference type="InParanoid" id="A0A6J3CAE8"/>
<dbReference type="RefSeq" id="XP_031770348.2">
    <property type="nucleotide sequence ID" value="XM_031914488.2"/>
</dbReference>
<feature type="signal peptide" evidence="1">
    <location>
        <begin position="1"/>
        <end position="22"/>
    </location>
</feature>
<evidence type="ECO:0000313" key="3">
    <source>
        <dbReference type="RefSeq" id="XP_031770348.2"/>
    </source>
</evidence>
<gene>
    <name evidence="3" type="primary">LOC116413757</name>
</gene>
<proteinExistence type="predicted"/>
<protein>
    <submittedName>
        <fullName evidence="3">BCL-6 corepressor-like protein 1</fullName>
    </submittedName>
</protein>
<evidence type="ECO:0000256" key="1">
    <source>
        <dbReference type="SAM" id="SignalP"/>
    </source>
</evidence>
<organism evidence="2 3">
    <name type="scientific">Galleria mellonella</name>
    <name type="common">Greater wax moth</name>
    <dbReference type="NCBI Taxonomy" id="7137"/>
    <lineage>
        <taxon>Eukaryota</taxon>
        <taxon>Metazoa</taxon>
        <taxon>Ecdysozoa</taxon>
        <taxon>Arthropoda</taxon>
        <taxon>Hexapoda</taxon>
        <taxon>Insecta</taxon>
        <taxon>Pterygota</taxon>
        <taxon>Neoptera</taxon>
        <taxon>Endopterygota</taxon>
        <taxon>Lepidoptera</taxon>
        <taxon>Glossata</taxon>
        <taxon>Ditrysia</taxon>
        <taxon>Pyraloidea</taxon>
        <taxon>Pyralidae</taxon>
        <taxon>Galleriinae</taxon>
        <taxon>Galleria</taxon>
    </lineage>
</organism>
<dbReference type="AlphaFoldDB" id="A0A6J3CAE8"/>
<keyword evidence="2" id="KW-1185">Reference proteome</keyword>
<reference evidence="3" key="1">
    <citation type="submission" date="2025-08" db="UniProtKB">
        <authorList>
            <consortium name="RefSeq"/>
        </authorList>
    </citation>
    <scope>IDENTIFICATION</scope>
    <source>
        <tissue evidence="3">Whole larvae</tissue>
    </source>
</reference>
<keyword evidence="1" id="KW-0732">Signal</keyword>
<dbReference type="KEGG" id="gmw:116413757"/>
<evidence type="ECO:0000313" key="2">
    <source>
        <dbReference type="Proteomes" id="UP001652740"/>
    </source>
</evidence>
<feature type="chain" id="PRO_5046530116" evidence="1">
    <location>
        <begin position="23"/>
        <end position="192"/>
    </location>
</feature>